<comment type="caution">
    <text evidence="3">The sequence shown here is derived from an EMBL/GenBank/DDBJ whole genome shotgun (WGS) entry which is preliminary data.</text>
</comment>
<accession>A0ABW4QB83</accession>
<evidence type="ECO:0000256" key="1">
    <source>
        <dbReference type="ARBA" id="ARBA00008007"/>
    </source>
</evidence>
<gene>
    <name evidence="3" type="ORF">ACFSFX_15340</name>
</gene>
<comment type="similarity">
    <text evidence="1">Belongs to the ComF/GntX family.</text>
</comment>
<name>A0ABW4QB83_9MICC</name>
<dbReference type="Gene3D" id="3.40.50.2020">
    <property type="match status" value="1"/>
</dbReference>
<dbReference type="PANTHER" id="PTHR47505:SF1">
    <property type="entry name" value="DNA UTILIZATION PROTEIN YHGH"/>
    <property type="match status" value="1"/>
</dbReference>
<dbReference type="EMBL" id="JBHUGA010000061">
    <property type="protein sequence ID" value="MFD1847964.1"/>
    <property type="molecule type" value="Genomic_DNA"/>
</dbReference>
<dbReference type="Pfam" id="PF00156">
    <property type="entry name" value="Pribosyltran"/>
    <property type="match status" value="1"/>
</dbReference>
<evidence type="ECO:0000313" key="4">
    <source>
        <dbReference type="Proteomes" id="UP001597307"/>
    </source>
</evidence>
<dbReference type="RefSeq" id="WP_343881236.1">
    <property type="nucleotide sequence ID" value="NZ_BAAAIJ010000056.1"/>
</dbReference>
<dbReference type="CDD" id="cd06223">
    <property type="entry name" value="PRTases_typeI"/>
    <property type="match status" value="1"/>
</dbReference>
<dbReference type="Proteomes" id="UP001597307">
    <property type="component" value="Unassembled WGS sequence"/>
</dbReference>
<evidence type="ECO:0000313" key="3">
    <source>
        <dbReference type="EMBL" id="MFD1847964.1"/>
    </source>
</evidence>
<dbReference type="InterPro" id="IPR051910">
    <property type="entry name" value="ComF/GntX_DNA_util-trans"/>
</dbReference>
<sequence>MNAFRFPPWWRGVAGHLDAVRMRPDVQTFTDAIVGFWSLLFPTECAVCGRLLISLCPECLSAIRQATVRPVRVERGAPALPPALGELESSTGLGDPLPVTAGGHYRSALARLVLAYKNHHRTDVGRPLQAALAGALHSAVEGLRQGGETAVILLVPVPAKGVSLRRRGYDPLGLLLDGLVRRGELPADCLPARLVGHRGVTGRLASALAGRGGPQHQKGLGSAQRRANVRFTMSLRRGRRVIPGAVCLVVDDVLTTGATIAEVTRVLRLAGAEVTGAVVVAATEPPSRAE</sequence>
<reference evidence="4" key="1">
    <citation type="journal article" date="2019" name="Int. J. Syst. Evol. Microbiol.">
        <title>The Global Catalogue of Microorganisms (GCM) 10K type strain sequencing project: providing services to taxonomists for standard genome sequencing and annotation.</title>
        <authorList>
            <consortium name="The Broad Institute Genomics Platform"/>
            <consortium name="The Broad Institute Genome Sequencing Center for Infectious Disease"/>
            <person name="Wu L."/>
            <person name="Ma J."/>
        </authorList>
    </citation>
    <scope>NUCLEOTIDE SEQUENCE [LARGE SCALE GENOMIC DNA]</scope>
    <source>
        <strain evidence="4">JCM 11496</strain>
    </source>
</reference>
<evidence type="ECO:0000259" key="2">
    <source>
        <dbReference type="Pfam" id="PF00156"/>
    </source>
</evidence>
<dbReference type="PANTHER" id="PTHR47505">
    <property type="entry name" value="DNA UTILIZATION PROTEIN YHGH"/>
    <property type="match status" value="1"/>
</dbReference>
<keyword evidence="4" id="KW-1185">Reference proteome</keyword>
<dbReference type="InterPro" id="IPR000836">
    <property type="entry name" value="PRTase_dom"/>
</dbReference>
<dbReference type="SUPFAM" id="SSF53271">
    <property type="entry name" value="PRTase-like"/>
    <property type="match status" value="1"/>
</dbReference>
<proteinExistence type="inferred from homology"/>
<dbReference type="InterPro" id="IPR029057">
    <property type="entry name" value="PRTase-like"/>
</dbReference>
<organism evidence="3 4">
    <name type="scientific">Arthrobacter flavus</name>
    <dbReference type="NCBI Taxonomy" id="95172"/>
    <lineage>
        <taxon>Bacteria</taxon>
        <taxon>Bacillati</taxon>
        <taxon>Actinomycetota</taxon>
        <taxon>Actinomycetes</taxon>
        <taxon>Micrococcales</taxon>
        <taxon>Micrococcaceae</taxon>
        <taxon>Arthrobacter</taxon>
    </lineage>
</organism>
<protein>
    <submittedName>
        <fullName evidence="3">ComF family protein</fullName>
    </submittedName>
</protein>
<feature type="domain" description="Phosphoribosyltransferase" evidence="2">
    <location>
        <begin position="229"/>
        <end position="282"/>
    </location>
</feature>